<evidence type="ECO:0000313" key="1">
    <source>
        <dbReference type="EMBL" id="EFE88089.1"/>
    </source>
</evidence>
<dbReference type="AlphaFoldDB" id="D4BSG9"/>
<protein>
    <submittedName>
        <fullName evidence="1">Uncharacterized protein</fullName>
    </submittedName>
</protein>
<name>D4BSG9_BIFBR</name>
<comment type="caution">
    <text evidence="1">The sequence shown here is derived from an EMBL/GenBank/DDBJ whole genome shotgun (WGS) entry which is preliminary data.</text>
</comment>
<dbReference type="Proteomes" id="UP000003191">
    <property type="component" value="Unassembled WGS sequence"/>
</dbReference>
<evidence type="ECO:0000313" key="2">
    <source>
        <dbReference type="Proteomes" id="UP000003191"/>
    </source>
</evidence>
<gene>
    <name evidence="1" type="ORF">BIFBRE_05061</name>
</gene>
<dbReference type="EMBL" id="ACCG02000020">
    <property type="protein sequence ID" value="EFE88089.1"/>
    <property type="molecule type" value="Genomic_DNA"/>
</dbReference>
<reference evidence="1 2" key="1">
    <citation type="submission" date="2010-02" db="EMBL/GenBank/DDBJ databases">
        <authorList>
            <person name="Weinstock G."/>
            <person name="Sodergren E."/>
            <person name="Clifton S."/>
            <person name="Fulton L."/>
            <person name="Fulton B."/>
            <person name="Courtney L."/>
            <person name="Fronick C."/>
            <person name="Harrison M."/>
            <person name="Strong C."/>
            <person name="Farmer C."/>
            <person name="Delahaunty K."/>
            <person name="Markovic C."/>
            <person name="Hall O."/>
            <person name="Minx P."/>
            <person name="Tomlinson C."/>
            <person name="Mitreva M."/>
            <person name="Nelson J."/>
            <person name="Hou S."/>
            <person name="Wollam A."/>
            <person name="Pepin K.H."/>
            <person name="Johnson M."/>
            <person name="Bhonagiri V."/>
            <person name="Zhang X."/>
            <person name="Suruliraj S."/>
            <person name="Warren W."/>
            <person name="Chinwalla A."/>
            <person name="Mardis E.R."/>
            <person name="Wilson R.K."/>
        </authorList>
    </citation>
    <scope>NUCLEOTIDE SEQUENCE [LARGE SCALE GENOMIC DNA]</scope>
    <source>
        <strain evidence="1 2">DSM 20213</strain>
    </source>
</reference>
<sequence>MVQASSRDLIQLLSHIRNSLRSGGCLLHNLNIIDDGEMFGERLRKMAWDDSKKHEDF</sequence>
<accession>D4BSG9</accession>
<proteinExistence type="predicted"/>
<dbReference type="HOGENOM" id="CLU_2987454_0_0_11"/>
<organism evidence="1 2">
    <name type="scientific">Bifidobacterium breve DSM 20213 = JCM 1192</name>
    <dbReference type="NCBI Taxonomy" id="518634"/>
    <lineage>
        <taxon>Bacteria</taxon>
        <taxon>Bacillati</taxon>
        <taxon>Actinomycetota</taxon>
        <taxon>Actinomycetes</taxon>
        <taxon>Bifidobacteriales</taxon>
        <taxon>Bifidobacteriaceae</taxon>
        <taxon>Bifidobacterium</taxon>
    </lineage>
</organism>
<keyword evidence="2" id="KW-1185">Reference proteome</keyword>